<gene>
    <name evidence="3" type="ORF">AAV99_04315</name>
</gene>
<reference evidence="3 4" key="1">
    <citation type="submission" date="2015-04" db="EMBL/GenBank/DDBJ databases">
        <title>The draft genome sequence of Erythrobacter marinus HWDM-33.</title>
        <authorList>
            <person name="Zhuang L."/>
            <person name="Liu Y."/>
            <person name="Shao Z."/>
        </authorList>
    </citation>
    <scope>NUCLEOTIDE SEQUENCE [LARGE SCALE GENOMIC DNA]</scope>
    <source>
        <strain evidence="3 4">HWDM-33</strain>
    </source>
</reference>
<dbReference type="Gene3D" id="2.160.20.120">
    <property type="match status" value="1"/>
</dbReference>
<sequence length="261" mass="25868">MGIAKMVRRIGPFIALAAAAGLAGCDGMDVTINGEEGVPLAELDMSGDAPIGVALGGSDTVNITAGDEFTIEVEGSDAAADRLRFMLEDGTLAIGREEGSWSDSDVATINVTMPAPSMIAIGGSGQITADTMDSNAEIVVGGSGSATVGTLESESLEIVIGGSGSVSAAGSADRLEITIGGNGSAMMPDLRTEWAEINIGGSGNASFASDGTVEANIGGSGNIRVYGTASCELNSIGSGELVCEPADDAPEASIDEAANES</sequence>
<dbReference type="InterPro" id="IPR021255">
    <property type="entry name" value="DUF2807"/>
</dbReference>
<dbReference type="AlphaFoldDB" id="A0A0H0XRX0"/>
<evidence type="ECO:0000313" key="3">
    <source>
        <dbReference type="EMBL" id="KLI64756.1"/>
    </source>
</evidence>
<feature type="signal peptide" evidence="1">
    <location>
        <begin position="1"/>
        <end position="17"/>
    </location>
</feature>
<name>A0A0H0XRX0_9SPHN</name>
<comment type="caution">
    <text evidence="3">The sequence shown here is derived from an EMBL/GenBank/DDBJ whole genome shotgun (WGS) entry which is preliminary data.</text>
</comment>
<evidence type="ECO:0000313" key="4">
    <source>
        <dbReference type="Proteomes" id="UP000053455"/>
    </source>
</evidence>
<dbReference type="STRING" id="874156.GCA_001021555_00414"/>
<feature type="chain" id="PRO_5002588928" description="Putative auto-transporter adhesin head GIN domain-containing protein" evidence="1">
    <location>
        <begin position="18"/>
        <end position="261"/>
    </location>
</feature>
<dbReference type="Pfam" id="PF10988">
    <property type="entry name" value="DUF2807"/>
    <property type="match status" value="1"/>
</dbReference>
<dbReference type="PROSITE" id="PS51257">
    <property type="entry name" value="PROKAR_LIPOPROTEIN"/>
    <property type="match status" value="1"/>
</dbReference>
<keyword evidence="1" id="KW-0732">Signal</keyword>
<dbReference type="RefSeq" id="WP_047092621.1">
    <property type="nucleotide sequence ID" value="NZ_LBHU01000001.1"/>
</dbReference>
<organism evidence="3 4">
    <name type="scientific">Aurantiacibacter marinus</name>
    <dbReference type="NCBI Taxonomy" id="874156"/>
    <lineage>
        <taxon>Bacteria</taxon>
        <taxon>Pseudomonadati</taxon>
        <taxon>Pseudomonadota</taxon>
        <taxon>Alphaproteobacteria</taxon>
        <taxon>Sphingomonadales</taxon>
        <taxon>Erythrobacteraceae</taxon>
        <taxon>Aurantiacibacter</taxon>
    </lineage>
</organism>
<proteinExistence type="predicted"/>
<accession>A0A0H0XRX0</accession>
<dbReference type="PATRIC" id="fig|874156.12.peg.896"/>
<protein>
    <recommendedName>
        <fullName evidence="2">Putative auto-transporter adhesin head GIN domain-containing protein</fullName>
    </recommendedName>
</protein>
<dbReference type="EMBL" id="LBHU01000001">
    <property type="protein sequence ID" value="KLI64756.1"/>
    <property type="molecule type" value="Genomic_DNA"/>
</dbReference>
<evidence type="ECO:0000256" key="1">
    <source>
        <dbReference type="SAM" id="SignalP"/>
    </source>
</evidence>
<feature type="domain" description="Putative auto-transporter adhesin head GIN" evidence="2">
    <location>
        <begin position="52"/>
        <end position="229"/>
    </location>
</feature>
<keyword evidence="4" id="KW-1185">Reference proteome</keyword>
<dbReference type="Proteomes" id="UP000053455">
    <property type="component" value="Unassembled WGS sequence"/>
</dbReference>
<evidence type="ECO:0000259" key="2">
    <source>
        <dbReference type="Pfam" id="PF10988"/>
    </source>
</evidence>